<reference evidence="2" key="1">
    <citation type="submission" date="2013-05" db="EMBL/GenBank/DDBJ databases">
        <title>The Genome sequence of Mucor circinelloides f. circinelloides 1006PhL.</title>
        <authorList>
            <consortium name="The Broad Institute Genomics Platform"/>
            <person name="Cuomo C."/>
            <person name="Earl A."/>
            <person name="Findley K."/>
            <person name="Lee S.C."/>
            <person name="Walker B."/>
            <person name="Young S."/>
            <person name="Zeng Q."/>
            <person name="Gargeya S."/>
            <person name="Fitzgerald M."/>
            <person name="Haas B."/>
            <person name="Abouelleil A."/>
            <person name="Allen A.W."/>
            <person name="Alvarado L."/>
            <person name="Arachchi H.M."/>
            <person name="Berlin A.M."/>
            <person name="Chapman S.B."/>
            <person name="Gainer-Dewar J."/>
            <person name="Goldberg J."/>
            <person name="Griggs A."/>
            <person name="Gujja S."/>
            <person name="Hansen M."/>
            <person name="Howarth C."/>
            <person name="Imamovic A."/>
            <person name="Ireland A."/>
            <person name="Larimer J."/>
            <person name="McCowan C."/>
            <person name="Murphy C."/>
            <person name="Pearson M."/>
            <person name="Poon T.W."/>
            <person name="Priest M."/>
            <person name="Roberts A."/>
            <person name="Saif S."/>
            <person name="Shea T."/>
            <person name="Sisk P."/>
            <person name="Sykes S."/>
            <person name="Wortman J."/>
            <person name="Nusbaum C."/>
            <person name="Birren B."/>
        </authorList>
    </citation>
    <scope>NUCLEOTIDE SEQUENCE [LARGE SCALE GENOMIC DNA]</scope>
    <source>
        <strain evidence="2">1006PhL</strain>
    </source>
</reference>
<name>S2J1N0_MUCC1</name>
<protein>
    <submittedName>
        <fullName evidence="1">Uncharacterized protein</fullName>
    </submittedName>
</protein>
<accession>S2J1N0</accession>
<dbReference type="Proteomes" id="UP000014254">
    <property type="component" value="Unassembled WGS sequence"/>
</dbReference>
<dbReference type="InParanoid" id="S2J1N0"/>
<organism evidence="1 2">
    <name type="scientific">Mucor circinelloides f. circinelloides (strain 1006PhL)</name>
    <name type="common">Mucormycosis agent</name>
    <name type="synonym">Calyptromyces circinelloides</name>
    <dbReference type="NCBI Taxonomy" id="1220926"/>
    <lineage>
        <taxon>Eukaryota</taxon>
        <taxon>Fungi</taxon>
        <taxon>Fungi incertae sedis</taxon>
        <taxon>Mucoromycota</taxon>
        <taxon>Mucoromycotina</taxon>
        <taxon>Mucoromycetes</taxon>
        <taxon>Mucorales</taxon>
        <taxon>Mucorineae</taxon>
        <taxon>Mucoraceae</taxon>
        <taxon>Mucor</taxon>
    </lineage>
</organism>
<dbReference type="AlphaFoldDB" id="S2J1N0"/>
<dbReference type="OrthoDB" id="10302137at2759"/>
<dbReference type="EMBL" id="KE124133">
    <property type="protein sequence ID" value="EPB82047.1"/>
    <property type="molecule type" value="Genomic_DNA"/>
</dbReference>
<evidence type="ECO:0000313" key="1">
    <source>
        <dbReference type="EMBL" id="EPB82047.1"/>
    </source>
</evidence>
<dbReference type="VEuPathDB" id="FungiDB:HMPREF1544_11212"/>
<evidence type="ECO:0000313" key="2">
    <source>
        <dbReference type="Proteomes" id="UP000014254"/>
    </source>
</evidence>
<sequence length="233" mass="26389">MPGLRTVRILGSKPKATYNHDSAQDKHKKWPGSILKNNIVIEESYKDEQQANYSRQIKDGLDLNQDATFSDTENRLVTMTETVPFGIKRYKLHLDLFHNQDLDKRGERILFLKTVPIHCPSHSSRPQCILRQYGRSVFFRDKLSALAIGLIGLSSIIFQRTFPQLTNRTGYTNTEFISKIEAFYKGRDSRASASTISSGSIHIQIMVTDKNLLTFSSTTTSCFSNSIVTSFTA</sequence>
<gene>
    <name evidence="1" type="ORF">HMPREF1544_11212</name>
</gene>
<proteinExistence type="predicted"/>
<keyword evidence="2" id="KW-1185">Reference proteome</keyword>